<dbReference type="Proteomes" id="UP000515160">
    <property type="component" value="Chromosome 2L"/>
</dbReference>
<dbReference type="SMART" id="SM00186">
    <property type="entry name" value="FBG"/>
    <property type="match status" value="1"/>
</dbReference>
<evidence type="ECO:0000313" key="3">
    <source>
        <dbReference type="RefSeq" id="XP_051858361.1"/>
    </source>
</evidence>
<dbReference type="InterPro" id="IPR014716">
    <property type="entry name" value="Fibrinogen_a/b/g_C_1"/>
</dbReference>
<name>A0A9C6SQT3_DROAB</name>
<dbReference type="PROSITE" id="PS51406">
    <property type="entry name" value="FIBRINOGEN_C_2"/>
    <property type="match status" value="1"/>
</dbReference>
<reference evidence="3" key="1">
    <citation type="submission" date="2025-08" db="UniProtKB">
        <authorList>
            <consortium name="RefSeq"/>
        </authorList>
    </citation>
    <scope>IDENTIFICATION</scope>
    <source>
        <strain evidence="3">15112-1751.03</strain>
        <tissue evidence="3">Whole Adult</tissue>
    </source>
</reference>
<feature type="domain" description="Fibrinogen C-terminal" evidence="1">
    <location>
        <begin position="61"/>
        <end position="226"/>
    </location>
</feature>
<dbReference type="OrthoDB" id="7735550at2759"/>
<dbReference type="InterPro" id="IPR036056">
    <property type="entry name" value="Fibrinogen-like_C"/>
</dbReference>
<dbReference type="SUPFAM" id="SSF56496">
    <property type="entry name" value="Fibrinogen C-terminal domain-like"/>
    <property type="match status" value="1"/>
</dbReference>
<sequence>MTLIRTKVNLKALKKKAQSTLQTEVKHCNSWKELFKNKLSSKDDELNDCFTKNQQISGSSIPSTSLPTSCLNLTSGIQEIQLPNGNPYYVLCDSDGWMIIQRRIDGSQDFNKTWQEYVDGIGDIHGEFFMGLENLHLITNATRQQLNISIKTDYSRTRVAEYDDFRIGNSESLYELESIGNFTGDEYIINALQHHIKRPFSTYDRKSPDLETEMGGWWYSDVDDYCYLNAPHTDAGYSEVYWRYVVVNAVTMAIRPYLTEH</sequence>
<gene>
    <name evidence="3" type="primary">LOC127565144</name>
</gene>
<dbReference type="Gene3D" id="3.90.215.10">
    <property type="entry name" value="Gamma Fibrinogen, chain A, domain 1"/>
    <property type="match status" value="1"/>
</dbReference>
<evidence type="ECO:0000313" key="2">
    <source>
        <dbReference type="Proteomes" id="UP000515160"/>
    </source>
</evidence>
<keyword evidence="2" id="KW-1185">Reference proteome</keyword>
<proteinExistence type="predicted"/>
<dbReference type="InterPro" id="IPR002181">
    <property type="entry name" value="Fibrinogen_a/b/g_C_dom"/>
</dbReference>
<dbReference type="GO" id="GO:0005615">
    <property type="term" value="C:extracellular space"/>
    <property type="evidence" value="ECO:0007669"/>
    <property type="project" value="TreeGrafter"/>
</dbReference>
<organism evidence="2 3">
    <name type="scientific">Drosophila albomicans</name>
    <name type="common">Fruit fly</name>
    <dbReference type="NCBI Taxonomy" id="7291"/>
    <lineage>
        <taxon>Eukaryota</taxon>
        <taxon>Metazoa</taxon>
        <taxon>Ecdysozoa</taxon>
        <taxon>Arthropoda</taxon>
        <taxon>Hexapoda</taxon>
        <taxon>Insecta</taxon>
        <taxon>Pterygota</taxon>
        <taxon>Neoptera</taxon>
        <taxon>Endopterygota</taxon>
        <taxon>Diptera</taxon>
        <taxon>Brachycera</taxon>
        <taxon>Muscomorpha</taxon>
        <taxon>Ephydroidea</taxon>
        <taxon>Drosophilidae</taxon>
        <taxon>Drosophila</taxon>
    </lineage>
</organism>
<protein>
    <submittedName>
        <fullName evidence="3">Ficolin-1-A-like</fullName>
    </submittedName>
</protein>
<evidence type="ECO:0000259" key="1">
    <source>
        <dbReference type="PROSITE" id="PS51406"/>
    </source>
</evidence>
<dbReference type="PANTHER" id="PTHR19143:SF327">
    <property type="entry name" value="FI21813P1-RELATED"/>
    <property type="match status" value="1"/>
</dbReference>
<dbReference type="GeneID" id="127565144"/>
<accession>A0A9C6SQT3</accession>
<dbReference type="RefSeq" id="XP_051858361.1">
    <property type="nucleotide sequence ID" value="XM_052002401.1"/>
</dbReference>
<dbReference type="InterPro" id="IPR050373">
    <property type="entry name" value="Fibrinogen_C-term_domain"/>
</dbReference>
<dbReference type="PANTHER" id="PTHR19143">
    <property type="entry name" value="FIBRINOGEN/TENASCIN/ANGIOPOEITIN"/>
    <property type="match status" value="1"/>
</dbReference>
<dbReference type="AlphaFoldDB" id="A0A9C6SQT3"/>
<dbReference type="Pfam" id="PF00147">
    <property type="entry name" value="Fibrinogen_C"/>
    <property type="match status" value="1"/>
</dbReference>